<keyword evidence="1" id="KW-0812">Transmembrane</keyword>
<protein>
    <recommendedName>
        <fullName evidence="4">Dipeptidylpeptidase IV N-terminal domain-containing protein</fullName>
    </recommendedName>
</protein>
<dbReference type="SUPFAM" id="SSF82171">
    <property type="entry name" value="DPP6 N-terminal domain-like"/>
    <property type="match status" value="1"/>
</dbReference>
<organism evidence="2 3">
    <name type="scientific">Candidatus Komeilibacteria bacterium RIFCSPLOWO2_01_FULL_53_11</name>
    <dbReference type="NCBI Taxonomy" id="1798552"/>
    <lineage>
        <taxon>Bacteria</taxon>
        <taxon>Candidatus Komeiliibacteriota</taxon>
    </lineage>
</organism>
<proteinExistence type="predicted"/>
<evidence type="ECO:0000256" key="1">
    <source>
        <dbReference type="SAM" id="Phobius"/>
    </source>
</evidence>
<keyword evidence="1" id="KW-0472">Membrane</keyword>
<comment type="caution">
    <text evidence="2">The sequence shown here is derived from an EMBL/GenBank/DDBJ whole genome shotgun (WGS) entry which is preliminary data.</text>
</comment>
<evidence type="ECO:0000313" key="3">
    <source>
        <dbReference type="Proteomes" id="UP000177349"/>
    </source>
</evidence>
<evidence type="ECO:0000313" key="2">
    <source>
        <dbReference type="EMBL" id="OGY92711.1"/>
    </source>
</evidence>
<dbReference type="EMBL" id="MHKN01000012">
    <property type="protein sequence ID" value="OGY92711.1"/>
    <property type="molecule type" value="Genomic_DNA"/>
</dbReference>
<feature type="transmembrane region" description="Helical" evidence="1">
    <location>
        <begin position="7"/>
        <end position="27"/>
    </location>
</feature>
<evidence type="ECO:0008006" key="4">
    <source>
        <dbReference type="Google" id="ProtNLM"/>
    </source>
</evidence>
<reference evidence="2 3" key="1">
    <citation type="journal article" date="2016" name="Nat. Commun.">
        <title>Thousands of microbial genomes shed light on interconnected biogeochemical processes in an aquifer system.</title>
        <authorList>
            <person name="Anantharaman K."/>
            <person name="Brown C.T."/>
            <person name="Hug L.A."/>
            <person name="Sharon I."/>
            <person name="Castelle C.J."/>
            <person name="Probst A.J."/>
            <person name="Thomas B.C."/>
            <person name="Singh A."/>
            <person name="Wilkins M.J."/>
            <person name="Karaoz U."/>
            <person name="Brodie E.L."/>
            <person name="Williams K.H."/>
            <person name="Hubbard S.S."/>
            <person name="Banfield J.F."/>
        </authorList>
    </citation>
    <scope>NUCLEOTIDE SEQUENCE [LARGE SCALE GENOMIC DNA]</scope>
</reference>
<name>A0A1G2BUG3_9BACT</name>
<gene>
    <name evidence="2" type="ORF">A3B31_01635</name>
</gene>
<dbReference type="AlphaFoldDB" id="A0A1G2BUG3"/>
<sequence length="409" mass="45236">MDRRRLLLIIAFIISVMVFGFLLYYFFFRDLAGPEGPANVNTGNGVLPIPTNGNISVVGNENRNVSFPDFGGRIDLNAPRDVARGGLTNVSDYGNFQVQNFVSAPAGTHFYDRQASQFFTFDGVRIVPLSDEKFYNVQAVTWAKDLKKAVLEYPDGSNIVYDFATKRQVTLPQELTDFSFDTTGKAIAGKWFGDSEDENWLMVGGTDGSNLQLVEPIGDQSNNVHVDFSPDNQIVALYRRPANADYQTILPIGLRGENFRSFDVPGLKFESKWSPSGNALLYNVTTAKNEYKPELWLTTGTDEVLGTTHLDLKLTTRVEKCTFDSSGDSIYCAQPVSLDRGAGLYPEIAVGTPDTFYRIDLRSGQKIPLAVPVGSQAGYSAESVFLSSDESLLYFVDAVTQQLHSIRLK</sequence>
<accession>A0A1G2BUG3</accession>
<keyword evidence="1" id="KW-1133">Transmembrane helix</keyword>
<dbReference type="Proteomes" id="UP000177349">
    <property type="component" value="Unassembled WGS sequence"/>
</dbReference>